<evidence type="ECO:0000313" key="2">
    <source>
        <dbReference type="Proteomes" id="UP000094795"/>
    </source>
</evidence>
<dbReference type="RefSeq" id="WP_066182174.1">
    <property type="nucleotide sequence ID" value="NZ_LQZT01000042.1"/>
</dbReference>
<dbReference type="STRING" id="1480615.AWJ14_19490"/>
<dbReference type="EMBL" id="LQZT01000042">
    <property type="protein sequence ID" value="OCW56280.1"/>
    <property type="molecule type" value="Genomic_DNA"/>
</dbReference>
<gene>
    <name evidence="1" type="ORF">AWJ14_19490</name>
</gene>
<reference evidence="1 2" key="1">
    <citation type="submission" date="2015-12" db="EMBL/GenBank/DDBJ databases">
        <authorList>
            <person name="Shamseldin A."/>
            <person name="Moawad H."/>
            <person name="Abd El-Rahim W.M."/>
            <person name="Sadowsky M.J."/>
        </authorList>
    </citation>
    <scope>NUCLEOTIDE SEQUENCE [LARGE SCALE GENOMIC DNA]</scope>
    <source>
        <strain evidence="1 2">JC234</strain>
    </source>
</reference>
<accession>A0A1C1YSD9</accession>
<organism evidence="1 2">
    <name type="scientific">Hoeflea olei</name>
    <dbReference type="NCBI Taxonomy" id="1480615"/>
    <lineage>
        <taxon>Bacteria</taxon>
        <taxon>Pseudomonadati</taxon>
        <taxon>Pseudomonadota</taxon>
        <taxon>Alphaproteobacteria</taxon>
        <taxon>Hyphomicrobiales</taxon>
        <taxon>Rhizobiaceae</taxon>
        <taxon>Hoeflea</taxon>
    </lineage>
</organism>
<comment type="caution">
    <text evidence="1">The sequence shown here is derived from an EMBL/GenBank/DDBJ whole genome shotgun (WGS) entry which is preliminary data.</text>
</comment>
<keyword evidence="2" id="KW-1185">Reference proteome</keyword>
<dbReference type="AlphaFoldDB" id="A0A1C1YSD9"/>
<dbReference type="Proteomes" id="UP000094795">
    <property type="component" value="Unassembled WGS sequence"/>
</dbReference>
<name>A0A1C1YSD9_9HYPH</name>
<evidence type="ECO:0000313" key="1">
    <source>
        <dbReference type="EMBL" id="OCW56280.1"/>
    </source>
</evidence>
<proteinExistence type="predicted"/>
<sequence>MNRFGELWSALEIREAILALEQGISTGAASVSTAGPGGGTVTWTSRDNYKAILSDLYAAWDRKNSPDIPAEQPALRRIRQISKRGW</sequence>
<protein>
    <submittedName>
        <fullName evidence="1">Uncharacterized protein</fullName>
    </submittedName>
</protein>